<proteinExistence type="predicted"/>
<dbReference type="EMBL" id="CAKXAJ010025646">
    <property type="protein sequence ID" value="CAH2242435.1"/>
    <property type="molecule type" value="Genomic_DNA"/>
</dbReference>
<keyword evidence="2" id="KW-1185">Reference proteome</keyword>
<reference evidence="1" key="1">
    <citation type="submission" date="2022-03" db="EMBL/GenBank/DDBJ databases">
        <authorList>
            <person name="Lindestad O."/>
        </authorList>
    </citation>
    <scope>NUCLEOTIDE SEQUENCE</scope>
</reference>
<evidence type="ECO:0000313" key="2">
    <source>
        <dbReference type="Proteomes" id="UP000838756"/>
    </source>
</evidence>
<accession>A0A8S4RVE7</accession>
<evidence type="ECO:0000313" key="1">
    <source>
        <dbReference type="EMBL" id="CAH2242435.1"/>
    </source>
</evidence>
<dbReference type="Proteomes" id="UP000838756">
    <property type="component" value="Unassembled WGS sequence"/>
</dbReference>
<sequence length="98" mass="11362">MFYTIDRGGNKPCILRDVTDETLIQNFTDILDEAQSFIVGAGYVRASFEALAYVLRTRLGRTVSHEQQDTQSTSAQCLRWRRRCPRRGLTPRIRKRVN</sequence>
<name>A0A8S4RVE7_9NEOP</name>
<protein>
    <submittedName>
        <fullName evidence="1">Jg20436 protein</fullName>
    </submittedName>
</protein>
<organism evidence="1 2">
    <name type="scientific">Pararge aegeria aegeria</name>
    <dbReference type="NCBI Taxonomy" id="348720"/>
    <lineage>
        <taxon>Eukaryota</taxon>
        <taxon>Metazoa</taxon>
        <taxon>Ecdysozoa</taxon>
        <taxon>Arthropoda</taxon>
        <taxon>Hexapoda</taxon>
        <taxon>Insecta</taxon>
        <taxon>Pterygota</taxon>
        <taxon>Neoptera</taxon>
        <taxon>Endopterygota</taxon>
        <taxon>Lepidoptera</taxon>
        <taxon>Glossata</taxon>
        <taxon>Ditrysia</taxon>
        <taxon>Papilionoidea</taxon>
        <taxon>Nymphalidae</taxon>
        <taxon>Satyrinae</taxon>
        <taxon>Satyrini</taxon>
        <taxon>Parargina</taxon>
        <taxon>Pararge</taxon>
    </lineage>
</organism>
<gene>
    <name evidence="1" type="primary">jg20436</name>
    <name evidence="1" type="ORF">PAEG_LOCUS18754</name>
</gene>
<dbReference type="AlphaFoldDB" id="A0A8S4RVE7"/>
<comment type="caution">
    <text evidence="1">The sequence shown here is derived from an EMBL/GenBank/DDBJ whole genome shotgun (WGS) entry which is preliminary data.</text>
</comment>